<gene>
    <name evidence="1" type="ORF">GCM10022277_01020</name>
</gene>
<evidence type="ECO:0000313" key="1">
    <source>
        <dbReference type="EMBL" id="GAA3910147.1"/>
    </source>
</evidence>
<comment type="caution">
    <text evidence="1">The sequence shown here is derived from an EMBL/GenBank/DDBJ whole genome shotgun (WGS) entry which is preliminary data.</text>
</comment>
<proteinExistence type="predicted"/>
<evidence type="ECO:0008006" key="3">
    <source>
        <dbReference type="Google" id="ProtNLM"/>
    </source>
</evidence>
<keyword evidence="2" id="KW-1185">Reference proteome</keyword>
<dbReference type="RefSeq" id="WP_344794348.1">
    <property type="nucleotide sequence ID" value="NZ_BAABBN010000002.1"/>
</dbReference>
<accession>A0ABP7LYD2</accession>
<reference evidence="2" key="1">
    <citation type="journal article" date="2019" name="Int. J. Syst. Evol. Microbiol.">
        <title>The Global Catalogue of Microorganisms (GCM) 10K type strain sequencing project: providing services to taxonomists for standard genome sequencing and annotation.</title>
        <authorList>
            <consortium name="The Broad Institute Genomics Platform"/>
            <consortium name="The Broad Institute Genome Sequencing Center for Infectious Disease"/>
            <person name="Wu L."/>
            <person name="Ma J."/>
        </authorList>
    </citation>
    <scope>NUCLEOTIDE SEQUENCE [LARGE SCALE GENOMIC DNA]</scope>
    <source>
        <strain evidence="2">JCM 17551</strain>
    </source>
</reference>
<evidence type="ECO:0000313" key="2">
    <source>
        <dbReference type="Proteomes" id="UP001501565"/>
    </source>
</evidence>
<name>A0ABP7LYD2_9GAMM</name>
<organism evidence="1 2">
    <name type="scientific">Litoribacillus peritrichatus</name>
    <dbReference type="NCBI Taxonomy" id="718191"/>
    <lineage>
        <taxon>Bacteria</taxon>
        <taxon>Pseudomonadati</taxon>
        <taxon>Pseudomonadota</taxon>
        <taxon>Gammaproteobacteria</taxon>
        <taxon>Oceanospirillales</taxon>
        <taxon>Oceanospirillaceae</taxon>
        <taxon>Litoribacillus</taxon>
    </lineage>
</organism>
<protein>
    <recommendedName>
        <fullName evidence="3">Lipoprotein</fullName>
    </recommendedName>
</protein>
<dbReference type="Proteomes" id="UP001501565">
    <property type="component" value="Unassembled WGS sequence"/>
</dbReference>
<dbReference type="PROSITE" id="PS51257">
    <property type="entry name" value="PROKAR_LIPOPROTEIN"/>
    <property type="match status" value="1"/>
</dbReference>
<sequence>MKLHMLLIAASIGLAGCEVHHIHHFNEDDLAGCNCNKPSAAGYTQSGQSLPHGYGENVKVLPPIYQPILPYGQPMVQQAPPQVQMPEYYKLTPVDPNKVQGQQAPAQAPMSYSPYYQPPVQPVQQPVMPIQMSSNSAKQSDGNIRTYLFQPAGGVVYQY</sequence>
<dbReference type="EMBL" id="BAABBN010000002">
    <property type="protein sequence ID" value="GAA3910147.1"/>
    <property type="molecule type" value="Genomic_DNA"/>
</dbReference>